<name>A0A1L9BHT9_9BACT</name>
<sequence length="188" mass="21515">MKVLVIPEDPTLDQYILKPIVERLLADLGKQARVQVLSRPRLRGIAQALDATIIADVIQTYPMVDLFLIMVDRDGDPKRPERATVLESTQQRLFVCLAIEEIEVWMLAAHRDTLSDAWSEIRREHHPKERYAHPFLAERAPKLDPGQGRAWAMRELAGKWKGVLGACDELEGLKHRLHEWMQQGTGRA</sequence>
<proteinExistence type="predicted"/>
<dbReference type="AlphaFoldDB" id="A0A1L9BHT9"/>
<accession>A0A1L9BHT9</accession>
<evidence type="ECO:0000313" key="1">
    <source>
        <dbReference type="EMBL" id="OJH41837.1"/>
    </source>
</evidence>
<evidence type="ECO:0000313" key="2">
    <source>
        <dbReference type="Proteomes" id="UP000182229"/>
    </source>
</evidence>
<reference evidence="2" key="1">
    <citation type="submission" date="2016-11" db="EMBL/GenBank/DDBJ databases">
        <authorList>
            <person name="Shukria A."/>
            <person name="Stevens D.C."/>
        </authorList>
    </citation>
    <scope>NUCLEOTIDE SEQUENCE [LARGE SCALE GENOMIC DNA]</scope>
    <source>
        <strain evidence="2">Cbfe23</strain>
    </source>
</reference>
<organism evidence="1 2">
    <name type="scientific">Cystobacter ferrugineus</name>
    <dbReference type="NCBI Taxonomy" id="83449"/>
    <lineage>
        <taxon>Bacteria</taxon>
        <taxon>Pseudomonadati</taxon>
        <taxon>Myxococcota</taxon>
        <taxon>Myxococcia</taxon>
        <taxon>Myxococcales</taxon>
        <taxon>Cystobacterineae</taxon>
        <taxon>Archangiaceae</taxon>
        <taxon>Cystobacter</taxon>
    </lineage>
</organism>
<gene>
    <name evidence="1" type="ORF">BON30_00935</name>
</gene>
<dbReference type="STRING" id="83449.BON30_00935"/>
<dbReference type="EMBL" id="MPIN01000001">
    <property type="protein sequence ID" value="OJH41837.1"/>
    <property type="molecule type" value="Genomic_DNA"/>
</dbReference>
<comment type="caution">
    <text evidence="1">The sequence shown here is derived from an EMBL/GenBank/DDBJ whole genome shotgun (WGS) entry which is preliminary data.</text>
</comment>
<evidence type="ECO:0008006" key="3">
    <source>
        <dbReference type="Google" id="ProtNLM"/>
    </source>
</evidence>
<dbReference type="Proteomes" id="UP000182229">
    <property type="component" value="Unassembled WGS sequence"/>
</dbReference>
<dbReference type="RefSeq" id="WP_071895926.1">
    <property type="nucleotide sequence ID" value="NZ_MPIN01000001.1"/>
</dbReference>
<protein>
    <recommendedName>
        <fullName evidence="3">DUF4276 domain-containing protein</fullName>
    </recommendedName>
</protein>
<keyword evidence="2" id="KW-1185">Reference proteome</keyword>
<dbReference type="OrthoDB" id="7059563at2"/>
<reference evidence="1 2" key="2">
    <citation type="submission" date="2016-12" db="EMBL/GenBank/DDBJ databases">
        <title>Draft Genome Sequence of Cystobacter ferrugineus Strain Cbfe23.</title>
        <authorList>
            <person name="Akbar S."/>
            <person name="Dowd S.E."/>
            <person name="Stevens D.C."/>
        </authorList>
    </citation>
    <scope>NUCLEOTIDE SEQUENCE [LARGE SCALE GENOMIC DNA]</scope>
    <source>
        <strain evidence="1 2">Cbfe23</strain>
    </source>
</reference>